<keyword evidence="1" id="KW-0805">Transcription regulation</keyword>
<keyword evidence="3" id="KW-0804">Transcription</keyword>
<dbReference type="SUPFAM" id="SSF46689">
    <property type="entry name" value="Homeodomain-like"/>
    <property type="match status" value="1"/>
</dbReference>
<dbReference type="RefSeq" id="WP_201363372.1">
    <property type="nucleotide sequence ID" value="NZ_BNJJ01000010.1"/>
</dbReference>
<dbReference type="PROSITE" id="PS50977">
    <property type="entry name" value="HTH_TETR_2"/>
    <property type="match status" value="1"/>
</dbReference>
<dbReference type="EMBL" id="BNJJ01000010">
    <property type="protein sequence ID" value="GHO85729.1"/>
    <property type="molecule type" value="Genomic_DNA"/>
</dbReference>
<sequence length="229" mass="25577">MKSSEPARLTQKAALTRQRIIDTALQLFASNGYEKTTMRDIAASAECSLGLTYRYFASKEDLVLELYRWLAQQLEEQVNLLPAVSIADRFNILMHELLVVMAPHRLTLTALSGAALNPLSRAGVFGVEGAEVRRRARASYCALIIGARDAPRATQIDDVATILYGLQLALVLFWLQDLSDDAHKTKELLQFVHELLRRLRPLLRLPWGAQTAARFVQIVGPLLGHQMEG</sequence>
<evidence type="ECO:0000313" key="6">
    <source>
        <dbReference type="EMBL" id="GHO85729.1"/>
    </source>
</evidence>
<accession>A0ABQ3VJ79</accession>
<evidence type="ECO:0000313" key="7">
    <source>
        <dbReference type="Proteomes" id="UP000635565"/>
    </source>
</evidence>
<dbReference type="InterPro" id="IPR009057">
    <property type="entry name" value="Homeodomain-like_sf"/>
</dbReference>
<organism evidence="6 7">
    <name type="scientific">Dictyobacter formicarum</name>
    <dbReference type="NCBI Taxonomy" id="2778368"/>
    <lineage>
        <taxon>Bacteria</taxon>
        <taxon>Bacillati</taxon>
        <taxon>Chloroflexota</taxon>
        <taxon>Ktedonobacteria</taxon>
        <taxon>Ktedonobacterales</taxon>
        <taxon>Dictyobacteraceae</taxon>
        <taxon>Dictyobacter</taxon>
    </lineage>
</organism>
<evidence type="ECO:0000256" key="2">
    <source>
        <dbReference type="ARBA" id="ARBA00023125"/>
    </source>
</evidence>
<dbReference type="InterPro" id="IPR036271">
    <property type="entry name" value="Tet_transcr_reg_TetR-rel_C_sf"/>
</dbReference>
<evidence type="ECO:0000256" key="1">
    <source>
        <dbReference type="ARBA" id="ARBA00023015"/>
    </source>
</evidence>
<protein>
    <recommendedName>
        <fullName evidence="5">HTH tetR-type domain-containing protein</fullName>
    </recommendedName>
</protein>
<keyword evidence="7" id="KW-1185">Reference proteome</keyword>
<comment type="caution">
    <text evidence="6">The sequence shown here is derived from an EMBL/GenBank/DDBJ whole genome shotgun (WGS) entry which is preliminary data.</text>
</comment>
<evidence type="ECO:0000259" key="5">
    <source>
        <dbReference type="PROSITE" id="PS50977"/>
    </source>
</evidence>
<dbReference type="Proteomes" id="UP000635565">
    <property type="component" value="Unassembled WGS sequence"/>
</dbReference>
<dbReference type="PANTHER" id="PTHR30055:SF234">
    <property type="entry name" value="HTH-TYPE TRANSCRIPTIONAL REGULATOR BETI"/>
    <property type="match status" value="1"/>
</dbReference>
<dbReference type="InterPro" id="IPR050109">
    <property type="entry name" value="HTH-type_TetR-like_transc_reg"/>
</dbReference>
<dbReference type="Gene3D" id="1.10.357.10">
    <property type="entry name" value="Tetracycline Repressor, domain 2"/>
    <property type="match status" value="1"/>
</dbReference>
<proteinExistence type="predicted"/>
<dbReference type="PANTHER" id="PTHR30055">
    <property type="entry name" value="HTH-TYPE TRANSCRIPTIONAL REGULATOR RUTR"/>
    <property type="match status" value="1"/>
</dbReference>
<reference evidence="6 7" key="1">
    <citation type="journal article" date="2021" name="Int. J. Syst. Evol. Microbiol.">
        <title>Reticulibacter mediterranei gen. nov., sp. nov., within the new family Reticulibacteraceae fam. nov., and Ktedonospora formicarum gen. nov., sp. nov., Ktedonobacter robiniae sp. nov., Dictyobacter formicarum sp. nov. and Dictyobacter arantiisoli sp. nov., belonging to the class Ktedonobacteria.</title>
        <authorList>
            <person name="Yabe S."/>
            <person name="Zheng Y."/>
            <person name="Wang C.M."/>
            <person name="Sakai Y."/>
            <person name="Abe K."/>
            <person name="Yokota A."/>
            <person name="Donadio S."/>
            <person name="Cavaletti L."/>
            <person name="Monciardini P."/>
        </authorList>
    </citation>
    <scope>NUCLEOTIDE SEQUENCE [LARGE SCALE GENOMIC DNA]</scope>
    <source>
        <strain evidence="6 7">SOSP1-9</strain>
    </source>
</reference>
<dbReference type="SUPFAM" id="SSF48498">
    <property type="entry name" value="Tetracyclin repressor-like, C-terminal domain"/>
    <property type="match status" value="1"/>
</dbReference>
<name>A0ABQ3VJ79_9CHLR</name>
<gene>
    <name evidence="6" type="ORF">KSZ_37350</name>
</gene>
<dbReference type="PRINTS" id="PR00455">
    <property type="entry name" value="HTHTETR"/>
</dbReference>
<evidence type="ECO:0000256" key="4">
    <source>
        <dbReference type="PROSITE-ProRule" id="PRU00335"/>
    </source>
</evidence>
<feature type="domain" description="HTH tetR-type" evidence="5">
    <location>
        <begin position="14"/>
        <end position="74"/>
    </location>
</feature>
<feature type="DNA-binding region" description="H-T-H motif" evidence="4">
    <location>
        <begin position="37"/>
        <end position="56"/>
    </location>
</feature>
<evidence type="ECO:0000256" key="3">
    <source>
        <dbReference type="ARBA" id="ARBA00023163"/>
    </source>
</evidence>
<keyword evidence="2 4" id="KW-0238">DNA-binding</keyword>
<dbReference type="Pfam" id="PF00440">
    <property type="entry name" value="TetR_N"/>
    <property type="match status" value="1"/>
</dbReference>
<dbReference type="InterPro" id="IPR001647">
    <property type="entry name" value="HTH_TetR"/>
</dbReference>